<protein>
    <submittedName>
        <fullName evidence="1">Chromo domain-containing protein</fullName>
    </submittedName>
</protein>
<name>A0A1Q3AVX9_CEPFO</name>
<proteinExistence type="predicted"/>
<evidence type="ECO:0000313" key="2">
    <source>
        <dbReference type="Proteomes" id="UP000187406"/>
    </source>
</evidence>
<comment type="caution">
    <text evidence="1">The sequence shown here is derived from an EMBL/GenBank/DDBJ whole genome shotgun (WGS) entry which is preliminary data.</text>
</comment>
<dbReference type="InParanoid" id="A0A1Q3AVX9"/>
<organism evidence="1 2">
    <name type="scientific">Cephalotus follicularis</name>
    <name type="common">Albany pitcher plant</name>
    <dbReference type="NCBI Taxonomy" id="3775"/>
    <lineage>
        <taxon>Eukaryota</taxon>
        <taxon>Viridiplantae</taxon>
        <taxon>Streptophyta</taxon>
        <taxon>Embryophyta</taxon>
        <taxon>Tracheophyta</taxon>
        <taxon>Spermatophyta</taxon>
        <taxon>Magnoliopsida</taxon>
        <taxon>eudicotyledons</taxon>
        <taxon>Gunneridae</taxon>
        <taxon>Pentapetalae</taxon>
        <taxon>rosids</taxon>
        <taxon>fabids</taxon>
        <taxon>Oxalidales</taxon>
        <taxon>Cephalotaceae</taxon>
        <taxon>Cephalotus</taxon>
    </lineage>
</organism>
<dbReference type="Gene3D" id="2.40.50.40">
    <property type="match status" value="1"/>
</dbReference>
<reference evidence="2" key="1">
    <citation type="submission" date="2016-04" db="EMBL/GenBank/DDBJ databases">
        <title>Cephalotus genome sequencing.</title>
        <authorList>
            <person name="Fukushima K."/>
            <person name="Hasebe M."/>
            <person name="Fang X."/>
        </authorList>
    </citation>
    <scope>NUCLEOTIDE SEQUENCE [LARGE SCALE GENOMIC DNA]</scope>
    <source>
        <strain evidence="2">cv. St1</strain>
    </source>
</reference>
<evidence type="ECO:0000313" key="1">
    <source>
        <dbReference type="EMBL" id="GAV59703.1"/>
    </source>
</evidence>
<dbReference type="Proteomes" id="UP000187406">
    <property type="component" value="Unassembled WGS sequence"/>
</dbReference>
<dbReference type="EMBL" id="BDDD01000122">
    <property type="protein sequence ID" value="GAV59703.1"/>
    <property type="molecule type" value="Genomic_DNA"/>
</dbReference>
<dbReference type="InterPro" id="IPR016197">
    <property type="entry name" value="Chromo-like_dom_sf"/>
</dbReference>
<sequence>VFHISLLKPYHGPAPDTTISPLPPTNFQNKPVISPMAIVDTRTIFSKGQPSPQILVQWFGLPLEEATWENVIDIQQAYHDLNLEDKVGLQGGRNDTGLVKQ</sequence>
<feature type="non-terminal residue" evidence="1">
    <location>
        <position position="1"/>
    </location>
</feature>
<dbReference type="OrthoDB" id="5554229at2759"/>
<dbReference type="AlphaFoldDB" id="A0A1Q3AVX9"/>
<gene>
    <name evidence="1" type="ORF">CFOL_v3_03234</name>
</gene>
<dbReference type="SUPFAM" id="SSF54160">
    <property type="entry name" value="Chromo domain-like"/>
    <property type="match status" value="1"/>
</dbReference>
<accession>A0A1Q3AVX9</accession>
<keyword evidence="2" id="KW-1185">Reference proteome</keyword>